<proteinExistence type="predicted"/>
<evidence type="ECO:0000313" key="2">
    <source>
        <dbReference type="Proteomes" id="UP000828390"/>
    </source>
</evidence>
<evidence type="ECO:0000313" key="1">
    <source>
        <dbReference type="EMBL" id="KAH3887820.1"/>
    </source>
</evidence>
<gene>
    <name evidence="1" type="ORF">DPMN_011842</name>
</gene>
<reference evidence="1" key="2">
    <citation type="submission" date="2020-11" db="EMBL/GenBank/DDBJ databases">
        <authorList>
            <person name="McCartney M.A."/>
            <person name="Auch B."/>
            <person name="Kono T."/>
            <person name="Mallez S."/>
            <person name="Becker A."/>
            <person name="Gohl D.M."/>
            <person name="Silverstein K.A.T."/>
            <person name="Koren S."/>
            <person name="Bechman K.B."/>
            <person name="Herman A."/>
            <person name="Abrahante J.E."/>
            <person name="Garbe J."/>
        </authorList>
    </citation>
    <scope>NUCLEOTIDE SEQUENCE</scope>
    <source>
        <strain evidence="1">Duluth1</strain>
        <tissue evidence="1">Whole animal</tissue>
    </source>
</reference>
<accession>A0A9D4S278</accession>
<protein>
    <submittedName>
        <fullName evidence="1">Uncharacterized protein</fullName>
    </submittedName>
</protein>
<sequence length="165" mass="18643">MSCLPGGHALQQTGTIFKVIKKIIRINVLAKFQKDWTINVISRENALSPDRKINVASRVRNAPPLGCNVFQPTRTIFELVQYIIGKIPNLRHVLYPTEPIFELIQEIIDTNILTKFQIHKDQTINVGLYNIWKNAPTTGSNVFQQPGTIFELPERVSRKGLGLGP</sequence>
<dbReference type="AlphaFoldDB" id="A0A9D4S278"/>
<dbReference type="EMBL" id="JAIWYP010000001">
    <property type="protein sequence ID" value="KAH3887820.1"/>
    <property type="molecule type" value="Genomic_DNA"/>
</dbReference>
<reference evidence="1" key="1">
    <citation type="journal article" date="2019" name="bioRxiv">
        <title>The Genome of the Zebra Mussel, Dreissena polymorpha: A Resource for Invasive Species Research.</title>
        <authorList>
            <person name="McCartney M.A."/>
            <person name="Auch B."/>
            <person name="Kono T."/>
            <person name="Mallez S."/>
            <person name="Zhang Y."/>
            <person name="Obille A."/>
            <person name="Becker A."/>
            <person name="Abrahante J.E."/>
            <person name="Garbe J."/>
            <person name="Badalamenti J.P."/>
            <person name="Herman A."/>
            <person name="Mangelson H."/>
            <person name="Liachko I."/>
            <person name="Sullivan S."/>
            <person name="Sone E.D."/>
            <person name="Koren S."/>
            <person name="Silverstein K.A.T."/>
            <person name="Beckman K.B."/>
            <person name="Gohl D.M."/>
        </authorList>
    </citation>
    <scope>NUCLEOTIDE SEQUENCE</scope>
    <source>
        <strain evidence="1">Duluth1</strain>
        <tissue evidence="1">Whole animal</tissue>
    </source>
</reference>
<organism evidence="1 2">
    <name type="scientific">Dreissena polymorpha</name>
    <name type="common">Zebra mussel</name>
    <name type="synonym">Mytilus polymorpha</name>
    <dbReference type="NCBI Taxonomy" id="45954"/>
    <lineage>
        <taxon>Eukaryota</taxon>
        <taxon>Metazoa</taxon>
        <taxon>Spiralia</taxon>
        <taxon>Lophotrochozoa</taxon>
        <taxon>Mollusca</taxon>
        <taxon>Bivalvia</taxon>
        <taxon>Autobranchia</taxon>
        <taxon>Heteroconchia</taxon>
        <taxon>Euheterodonta</taxon>
        <taxon>Imparidentia</taxon>
        <taxon>Neoheterodontei</taxon>
        <taxon>Myida</taxon>
        <taxon>Dreissenoidea</taxon>
        <taxon>Dreissenidae</taxon>
        <taxon>Dreissena</taxon>
    </lineage>
</organism>
<dbReference type="Proteomes" id="UP000828390">
    <property type="component" value="Unassembled WGS sequence"/>
</dbReference>
<keyword evidence="2" id="KW-1185">Reference proteome</keyword>
<name>A0A9D4S278_DREPO</name>
<comment type="caution">
    <text evidence="1">The sequence shown here is derived from an EMBL/GenBank/DDBJ whole genome shotgun (WGS) entry which is preliminary data.</text>
</comment>